<feature type="disulfide bond" description="Redox-active" evidence="9">
    <location>
        <begin position="30"/>
        <end position="33"/>
    </location>
</feature>
<dbReference type="EMBL" id="LUKE01000001">
    <property type="protein sequence ID" value="KYG66865.1"/>
    <property type="molecule type" value="Genomic_DNA"/>
</dbReference>
<dbReference type="Proteomes" id="UP000075320">
    <property type="component" value="Unassembled WGS sequence"/>
</dbReference>
<dbReference type="InterPro" id="IPR005746">
    <property type="entry name" value="Thioredoxin"/>
</dbReference>
<keyword evidence="4 9" id="KW-1015">Disulfide bond</keyword>
<feature type="domain" description="Thioredoxin" evidence="10">
    <location>
        <begin position="1"/>
        <end position="105"/>
    </location>
</feature>
<dbReference type="PIRSF" id="PIRSF000077">
    <property type="entry name" value="Thioredoxin"/>
    <property type="match status" value="1"/>
</dbReference>
<evidence type="ECO:0000256" key="7">
    <source>
        <dbReference type="PIRNR" id="PIRNR000077"/>
    </source>
</evidence>
<keyword evidence="3" id="KW-0249">Electron transport</keyword>
<dbReference type="PANTHER" id="PTHR45663:SF40">
    <property type="entry name" value="THIOREDOXIN 2"/>
    <property type="match status" value="1"/>
</dbReference>
<keyword evidence="5 9" id="KW-0676">Redox-active center</keyword>
<evidence type="ECO:0000256" key="2">
    <source>
        <dbReference type="ARBA" id="ARBA00022448"/>
    </source>
</evidence>
<proteinExistence type="inferred from homology"/>
<dbReference type="SUPFAM" id="SSF52833">
    <property type="entry name" value="Thioredoxin-like"/>
    <property type="match status" value="1"/>
</dbReference>
<dbReference type="PRINTS" id="PR00421">
    <property type="entry name" value="THIOREDOXIN"/>
</dbReference>
<feature type="active site" description="Nucleophile" evidence="8">
    <location>
        <position position="30"/>
    </location>
</feature>
<dbReference type="PROSITE" id="PS00194">
    <property type="entry name" value="THIOREDOXIN_1"/>
    <property type="match status" value="1"/>
</dbReference>
<dbReference type="GO" id="GO:0005829">
    <property type="term" value="C:cytosol"/>
    <property type="evidence" value="ECO:0007669"/>
    <property type="project" value="TreeGrafter"/>
</dbReference>
<comment type="similarity">
    <text evidence="1 7">Belongs to the thioredoxin family.</text>
</comment>
<evidence type="ECO:0000313" key="12">
    <source>
        <dbReference type="Proteomes" id="UP000075320"/>
    </source>
</evidence>
<dbReference type="PROSITE" id="PS51352">
    <property type="entry name" value="THIOREDOXIN_2"/>
    <property type="match status" value="1"/>
</dbReference>
<gene>
    <name evidence="11" type="ORF">AZI86_07470</name>
</gene>
<evidence type="ECO:0000256" key="3">
    <source>
        <dbReference type="ARBA" id="ARBA00022982"/>
    </source>
</evidence>
<dbReference type="Gene3D" id="3.40.30.10">
    <property type="entry name" value="Glutaredoxin"/>
    <property type="match status" value="1"/>
</dbReference>
<evidence type="ECO:0000256" key="5">
    <source>
        <dbReference type="ARBA" id="ARBA00023284"/>
    </source>
</evidence>
<dbReference type="Pfam" id="PF00085">
    <property type="entry name" value="Thioredoxin"/>
    <property type="match status" value="1"/>
</dbReference>
<evidence type="ECO:0000256" key="4">
    <source>
        <dbReference type="ARBA" id="ARBA00023157"/>
    </source>
</evidence>
<sequence>MSVVEVTKENIKDLVEKNQMVILDFWAAWCGPCRRFGPIFESVAMKHKDIVFGKVDTEAQQELAANFEIQSIPSLAVIKEGDIIFFQPGALPEEVLEQIVEKTKEVDMAEVRKQNT</sequence>
<feature type="site" description="Deprotonates C-terminal active site Cys" evidence="8">
    <location>
        <position position="24"/>
    </location>
</feature>
<evidence type="ECO:0000259" key="10">
    <source>
        <dbReference type="PROSITE" id="PS51352"/>
    </source>
</evidence>
<dbReference type="AlphaFoldDB" id="A0A150WRP0"/>
<feature type="site" description="Contributes to redox potential value" evidence="8">
    <location>
        <position position="31"/>
    </location>
</feature>
<keyword evidence="2" id="KW-0813">Transport</keyword>
<evidence type="ECO:0000256" key="1">
    <source>
        <dbReference type="ARBA" id="ARBA00008987"/>
    </source>
</evidence>
<protein>
    <recommendedName>
        <fullName evidence="6 7">Thioredoxin</fullName>
    </recommendedName>
</protein>
<dbReference type="InterPro" id="IPR017937">
    <property type="entry name" value="Thioredoxin_CS"/>
</dbReference>
<name>A0A150WRP0_BDEBC</name>
<reference evidence="11 12" key="1">
    <citation type="submission" date="2016-03" db="EMBL/GenBank/DDBJ databases">
        <authorList>
            <person name="Ploux O."/>
        </authorList>
    </citation>
    <scope>NUCLEOTIDE SEQUENCE [LARGE SCALE GENOMIC DNA]</scope>
    <source>
        <strain evidence="11 12">R0</strain>
    </source>
</reference>
<dbReference type="PANTHER" id="PTHR45663">
    <property type="entry name" value="GEO12009P1"/>
    <property type="match status" value="1"/>
</dbReference>
<feature type="site" description="Contributes to redox potential value" evidence="8">
    <location>
        <position position="32"/>
    </location>
</feature>
<dbReference type="InterPro" id="IPR036249">
    <property type="entry name" value="Thioredoxin-like_sf"/>
</dbReference>
<organism evidence="11 12">
    <name type="scientific">Bdellovibrio bacteriovorus</name>
    <dbReference type="NCBI Taxonomy" id="959"/>
    <lineage>
        <taxon>Bacteria</taxon>
        <taxon>Pseudomonadati</taxon>
        <taxon>Bdellovibrionota</taxon>
        <taxon>Bdellovibrionia</taxon>
        <taxon>Bdellovibrionales</taxon>
        <taxon>Pseudobdellovibrionaceae</taxon>
        <taxon>Bdellovibrio</taxon>
    </lineage>
</organism>
<evidence type="ECO:0000313" key="11">
    <source>
        <dbReference type="EMBL" id="KYG66865.1"/>
    </source>
</evidence>
<feature type="active site" description="Nucleophile" evidence="8">
    <location>
        <position position="33"/>
    </location>
</feature>
<evidence type="ECO:0000256" key="9">
    <source>
        <dbReference type="PIRSR" id="PIRSR000077-4"/>
    </source>
</evidence>
<dbReference type="NCBIfam" id="TIGR01068">
    <property type="entry name" value="thioredoxin"/>
    <property type="match status" value="1"/>
</dbReference>
<keyword evidence="12" id="KW-1185">Reference proteome</keyword>
<dbReference type="CDD" id="cd02947">
    <property type="entry name" value="TRX_family"/>
    <property type="match status" value="1"/>
</dbReference>
<dbReference type="RefSeq" id="WP_061834443.1">
    <property type="nucleotide sequence ID" value="NZ_LUKE01000001.1"/>
</dbReference>
<comment type="caution">
    <text evidence="11">The sequence shown here is derived from an EMBL/GenBank/DDBJ whole genome shotgun (WGS) entry which is preliminary data.</text>
</comment>
<evidence type="ECO:0000256" key="6">
    <source>
        <dbReference type="NCBIfam" id="TIGR01068"/>
    </source>
</evidence>
<dbReference type="GO" id="GO:0015035">
    <property type="term" value="F:protein-disulfide reductase activity"/>
    <property type="evidence" value="ECO:0007669"/>
    <property type="project" value="UniProtKB-UniRule"/>
</dbReference>
<dbReference type="InterPro" id="IPR013766">
    <property type="entry name" value="Thioredoxin_domain"/>
</dbReference>
<evidence type="ECO:0000256" key="8">
    <source>
        <dbReference type="PIRSR" id="PIRSR000077-1"/>
    </source>
</evidence>
<accession>A0A150WRP0</accession>
<dbReference type="OrthoDB" id="5295405at2"/>